<proteinExistence type="predicted"/>
<dbReference type="InterPro" id="IPR006674">
    <property type="entry name" value="HD_domain"/>
</dbReference>
<comment type="caution">
    <text evidence="2">The sequence shown here is derived from an EMBL/GenBank/DDBJ whole genome shotgun (WGS) entry which is preliminary data.</text>
</comment>
<protein>
    <recommendedName>
        <fullName evidence="1">HD domain-containing protein</fullName>
    </recommendedName>
</protein>
<dbReference type="InterPro" id="IPR003607">
    <property type="entry name" value="HD/PDEase_dom"/>
</dbReference>
<sequence length="290" mass="31279">MRRLAFIAHAGAASITTTQRYSRLEHSLGVLALVAHFAPDDHAARAAALLHDVGHLAFSHSVEGFAGLNHHAIGRARIRSLDPVLREHGLDAETVIAIDEGRVPSPLFAVAGGLKLDHLDSFLRSGQAHGRTVSPPWELLRRLRLRGGTVDADAATAAELIDLIVGEARGHRASANVAAVAVLRSLVAELLADASGELLDRFAAWTDDELWAALLADPRTAERTRAFRRSPDAWRALLRPADAVPGPAQIEHVIARGYLDLPMVDGELRGSAEVLELRAGLPLRYLVEPY</sequence>
<dbReference type="RefSeq" id="WP_284233666.1">
    <property type="nucleotide sequence ID" value="NZ_BSUL01000001.1"/>
</dbReference>
<dbReference type="SUPFAM" id="SSF109604">
    <property type="entry name" value="HD-domain/PDEase-like"/>
    <property type="match status" value="1"/>
</dbReference>
<name>A0AA37UP58_9MICO</name>
<gene>
    <name evidence="2" type="ORF">GCM10025874_27480</name>
</gene>
<keyword evidence="3" id="KW-1185">Reference proteome</keyword>
<dbReference type="SMART" id="SM00471">
    <property type="entry name" value="HDc"/>
    <property type="match status" value="1"/>
</dbReference>
<evidence type="ECO:0000313" key="2">
    <source>
        <dbReference type="EMBL" id="GMA29495.1"/>
    </source>
</evidence>
<evidence type="ECO:0000259" key="1">
    <source>
        <dbReference type="PROSITE" id="PS51831"/>
    </source>
</evidence>
<dbReference type="EMBL" id="BSUL01000001">
    <property type="protein sequence ID" value="GMA29495.1"/>
    <property type="molecule type" value="Genomic_DNA"/>
</dbReference>
<dbReference type="Pfam" id="PF01966">
    <property type="entry name" value="HD"/>
    <property type="match status" value="1"/>
</dbReference>
<evidence type="ECO:0000313" key="3">
    <source>
        <dbReference type="Proteomes" id="UP001157160"/>
    </source>
</evidence>
<dbReference type="PROSITE" id="PS51831">
    <property type="entry name" value="HD"/>
    <property type="match status" value="1"/>
</dbReference>
<accession>A0AA37UP58</accession>
<organism evidence="2 3">
    <name type="scientific">Arenivirga flava</name>
    <dbReference type="NCBI Taxonomy" id="1930060"/>
    <lineage>
        <taxon>Bacteria</taxon>
        <taxon>Bacillati</taxon>
        <taxon>Actinomycetota</taxon>
        <taxon>Actinomycetes</taxon>
        <taxon>Micrococcales</taxon>
        <taxon>Microbacteriaceae</taxon>
        <taxon>Arenivirga</taxon>
    </lineage>
</organism>
<dbReference type="Gene3D" id="1.10.3210.10">
    <property type="entry name" value="Hypothetical protein af1432"/>
    <property type="match status" value="1"/>
</dbReference>
<dbReference type="Proteomes" id="UP001157160">
    <property type="component" value="Unassembled WGS sequence"/>
</dbReference>
<feature type="domain" description="HD" evidence="1">
    <location>
        <begin position="23"/>
        <end position="122"/>
    </location>
</feature>
<reference evidence="2 3" key="1">
    <citation type="journal article" date="2014" name="Int. J. Syst. Evol. Microbiol.">
        <title>Complete genome sequence of Corynebacterium casei LMG S-19264T (=DSM 44701T), isolated from a smear-ripened cheese.</title>
        <authorList>
            <consortium name="US DOE Joint Genome Institute (JGI-PGF)"/>
            <person name="Walter F."/>
            <person name="Albersmeier A."/>
            <person name="Kalinowski J."/>
            <person name="Ruckert C."/>
        </authorList>
    </citation>
    <scope>NUCLEOTIDE SEQUENCE [LARGE SCALE GENOMIC DNA]</scope>
    <source>
        <strain evidence="2 3">NBRC 112289</strain>
    </source>
</reference>
<dbReference type="AlphaFoldDB" id="A0AA37UP58"/>